<dbReference type="InterPro" id="IPR053169">
    <property type="entry name" value="MUG_Protein"/>
</dbReference>
<dbReference type="OrthoDB" id="9984024at2759"/>
<organism evidence="2 3">
    <name type="scientific">Elsinoe batatas</name>
    <dbReference type="NCBI Taxonomy" id="2601811"/>
    <lineage>
        <taxon>Eukaryota</taxon>
        <taxon>Fungi</taxon>
        <taxon>Dikarya</taxon>
        <taxon>Ascomycota</taxon>
        <taxon>Pezizomycotina</taxon>
        <taxon>Dothideomycetes</taxon>
        <taxon>Dothideomycetidae</taxon>
        <taxon>Myriangiales</taxon>
        <taxon>Elsinoaceae</taxon>
        <taxon>Elsinoe</taxon>
    </lineage>
</organism>
<feature type="region of interest" description="Disordered" evidence="1">
    <location>
        <begin position="234"/>
        <end position="257"/>
    </location>
</feature>
<dbReference type="PANTHER" id="PTHR47791:SF3">
    <property type="entry name" value="MEIOTICALLY UP-REGULATED GENE 191 PROTEIN"/>
    <property type="match status" value="1"/>
</dbReference>
<keyword evidence="3" id="KW-1185">Reference proteome</keyword>
<dbReference type="PANTHER" id="PTHR47791">
    <property type="entry name" value="MEIOTICALLY UP-REGULATED GENE 191 PROTEIN"/>
    <property type="match status" value="1"/>
</dbReference>
<accession>A0A8K0PG15</accession>
<proteinExistence type="predicted"/>
<evidence type="ECO:0000313" key="3">
    <source>
        <dbReference type="Proteomes" id="UP000809789"/>
    </source>
</evidence>
<evidence type="ECO:0000256" key="1">
    <source>
        <dbReference type="SAM" id="MobiDB-lite"/>
    </source>
</evidence>
<feature type="compositionally biased region" description="Low complexity" evidence="1">
    <location>
        <begin position="24"/>
        <end position="39"/>
    </location>
</feature>
<comment type="caution">
    <text evidence="2">The sequence shown here is derived from an EMBL/GenBank/DDBJ whole genome shotgun (WGS) entry which is preliminary data.</text>
</comment>
<feature type="region of interest" description="Disordered" evidence="1">
    <location>
        <begin position="13"/>
        <end position="42"/>
    </location>
</feature>
<sequence>MVIRLNLHTASDAIHTPSEPSTASHHSILASSPTSSSSHTVAPPILTTEAKDSLPTITQTLITRLLSSASPHTGLLPALGYWQTANAYTATALHDIWSVKPRRGSLRPPGPHPNIPLLQHLLSLILHHIPHCINDFNDDTLWYALLLLHLYTATGEGKYLVICREIYKHVRRFVLPRGARDAKGRDVEGAVLWKSIGEGGEGGCREVNSITTGLWGEFCGLLAVIQLEERKGQGHGDGYGNGEGDGTGIEPGDERSAIPGPEQLVEQAMTSVGFVLATLFRPEELLVLDTLKLDTGEVVEWTFTYTTAQTVAGCIAIHSAALALPDSSVGEEGRQKNQRKRADSLLVLAVWMIESAMRRREWVEDGVLAEYSAYGPGTHDAEENNDAVGFKSVLIRTIGKMYDYLRRLRDEEVEVDGLHRREKDMMLEKMKRFAETTFESVRRFREDDEGRYGPWWAGPRGRSTMHSNMAVMDLMAVMRLMNRDD</sequence>
<gene>
    <name evidence="2" type="ORF">KVT40_000010</name>
</gene>
<protein>
    <submittedName>
        <fullName evidence="2">Uncharacterized protein</fullName>
    </submittedName>
</protein>
<name>A0A8K0PG15_9PEZI</name>
<dbReference type="Proteomes" id="UP000809789">
    <property type="component" value="Unassembled WGS sequence"/>
</dbReference>
<feature type="compositionally biased region" description="Gly residues" evidence="1">
    <location>
        <begin position="235"/>
        <end position="249"/>
    </location>
</feature>
<evidence type="ECO:0000313" key="2">
    <source>
        <dbReference type="EMBL" id="KAG8630870.1"/>
    </source>
</evidence>
<dbReference type="Gene3D" id="1.50.10.20">
    <property type="match status" value="1"/>
</dbReference>
<dbReference type="AlphaFoldDB" id="A0A8K0PG15"/>
<reference evidence="2" key="1">
    <citation type="submission" date="2021-07" db="EMBL/GenBank/DDBJ databases">
        <title>Elsinoe batatas strain:CRI-CJ2 Genome sequencing and assembly.</title>
        <authorList>
            <person name="Huang L."/>
        </authorList>
    </citation>
    <scope>NUCLEOTIDE SEQUENCE</scope>
    <source>
        <strain evidence="2">CRI-CJ2</strain>
    </source>
</reference>
<dbReference type="EMBL" id="JAESVG020000001">
    <property type="protein sequence ID" value="KAG8630870.1"/>
    <property type="molecule type" value="Genomic_DNA"/>
</dbReference>